<dbReference type="Pfam" id="PF00926">
    <property type="entry name" value="DHBP_synthase"/>
    <property type="match status" value="1"/>
</dbReference>
<evidence type="ECO:0000313" key="17">
    <source>
        <dbReference type="Proteomes" id="UP000032289"/>
    </source>
</evidence>
<comment type="catalytic activity">
    <reaction evidence="1">
        <text>D-ribulose 5-phosphate = (2S)-2-hydroxy-3-oxobutyl phosphate + formate + H(+)</text>
        <dbReference type="Rhea" id="RHEA:18457"/>
        <dbReference type="ChEBI" id="CHEBI:15378"/>
        <dbReference type="ChEBI" id="CHEBI:15740"/>
        <dbReference type="ChEBI" id="CHEBI:58121"/>
        <dbReference type="ChEBI" id="CHEBI:58830"/>
        <dbReference type="EC" id="4.1.99.12"/>
    </reaction>
</comment>
<evidence type="ECO:0000313" key="16">
    <source>
        <dbReference type="EMBL" id="KIU23413.1"/>
    </source>
</evidence>
<keyword evidence="12" id="KW-0342">GTP-binding</keyword>
<dbReference type="InterPro" id="IPR032677">
    <property type="entry name" value="GTP_cyclohydro_II"/>
</dbReference>
<sequence>MNQEIRQRVERAITALKQGQLIILTDDAQREHEGDLVGLASFATIENVNQALRVGRGVLCAPMSAERAAQLQLPQMVATNTEKFGTQFTVSVDHKGTKTGVSAVDRAQTLRELANLSAQSTDFERPGHIFPLVAVPDGVLARAGHTEAAVDLAKLAGVPPVAFIIEILDADGRMARETALADVASSEKLVTLTIAELSAYRQALVERPNRMGPTIKLPSAYGEFRVTDYTVADREPDLLIQSTVKTDEVPLVRLHSECLTGEVLGSYRCECGPQLHEALHQIDQQGGAVVYLRQEGRGIGLAEKLRTYVLQENGYDTFQANEHLGHQPDERDYAQAAQILKDAGYQKVRLLTNNPAKIDDLAKHGIEVVERVPLIVGVNEVNAGYMATKRDKFSHMI</sequence>
<dbReference type="NCBIfam" id="NF001591">
    <property type="entry name" value="PRK00393.1"/>
    <property type="match status" value="1"/>
</dbReference>
<keyword evidence="11" id="KW-0862">Zinc</keyword>
<evidence type="ECO:0000256" key="13">
    <source>
        <dbReference type="ARBA" id="ARBA00043932"/>
    </source>
</evidence>
<dbReference type="GO" id="GO:0046872">
    <property type="term" value="F:metal ion binding"/>
    <property type="evidence" value="ECO:0007669"/>
    <property type="project" value="UniProtKB-KW"/>
</dbReference>
<evidence type="ECO:0000256" key="11">
    <source>
        <dbReference type="ARBA" id="ARBA00022833"/>
    </source>
</evidence>
<dbReference type="PANTHER" id="PTHR21327">
    <property type="entry name" value="GTP CYCLOHYDROLASE II-RELATED"/>
    <property type="match status" value="1"/>
</dbReference>
<dbReference type="GO" id="GO:0009231">
    <property type="term" value="P:riboflavin biosynthetic process"/>
    <property type="evidence" value="ECO:0007669"/>
    <property type="project" value="UniProtKB-UniPathway"/>
</dbReference>
<protein>
    <submittedName>
        <fullName evidence="16">RibBA_1 protein</fullName>
    </submittedName>
</protein>
<evidence type="ECO:0000256" key="4">
    <source>
        <dbReference type="ARBA" id="ARBA00004853"/>
    </source>
</evidence>
<comment type="cofactor">
    <cofactor evidence="2">
        <name>Zn(2+)</name>
        <dbReference type="ChEBI" id="CHEBI:29105"/>
    </cofactor>
</comment>
<dbReference type="EMBL" id="JWHT01000034">
    <property type="protein sequence ID" value="KIU23413.1"/>
    <property type="molecule type" value="Genomic_DNA"/>
</dbReference>
<dbReference type="PATRIC" id="fig|137591.24.peg.1393"/>
<evidence type="ECO:0000256" key="2">
    <source>
        <dbReference type="ARBA" id="ARBA00001947"/>
    </source>
</evidence>
<dbReference type="Gene3D" id="3.40.50.10990">
    <property type="entry name" value="GTP cyclohydrolase II"/>
    <property type="match status" value="1"/>
</dbReference>
<comment type="similarity">
    <text evidence="6">In the N-terminal section; belongs to the DHBP synthase family.</text>
</comment>
<comment type="catalytic activity">
    <reaction evidence="14">
        <text>GTP + 4 H2O = 2,5-diamino-6-hydroxy-4-(5-phosphoribosylamino)-pyrimidine + formate + 2 phosphate + 3 H(+)</text>
        <dbReference type="Rhea" id="RHEA:23704"/>
        <dbReference type="ChEBI" id="CHEBI:15377"/>
        <dbReference type="ChEBI" id="CHEBI:15378"/>
        <dbReference type="ChEBI" id="CHEBI:15740"/>
        <dbReference type="ChEBI" id="CHEBI:37565"/>
        <dbReference type="ChEBI" id="CHEBI:43474"/>
        <dbReference type="ChEBI" id="CHEBI:58614"/>
        <dbReference type="EC" id="3.5.4.25"/>
    </reaction>
</comment>
<name>A0A0D1JQ48_9LACO</name>
<dbReference type="FunFam" id="3.40.50.10990:FF:000001">
    <property type="entry name" value="Riboflavin biosynthesis protein RibBA"/>
    <property type="match status" value="1"/>
</dbReference>
<dbReference type="AlphaFoldDB" id="A0A0D1JQ48"/>
<dbReference type="SUPFAM" id="SSF142695">
    <property type="entry name" value="RibA-like"/>
    <property type="match status" value="1"/>
</dbReference>
<dbReference type="NCBIfam" id="TIGR00505">
    <property type="entry name" value="ribA"/>
    <property type="match status" value="1"/>
</dbReference>
<gene>
    <name evidence="16" type="primary">ribBA_1</name>
    <name evidence="16" type="ORF">ab3b_01423</name>
</gene>
<keyword evidence="8" id="KW-0479">Metal-binding</keyword>
<dbReference type="InterPro" id="IPR017945">
    <property type="entry name" value="DHBP_synth_RibB-like_a/b_dom"/>
</dbReference>
<proteinExistence type="inferred from homology"/>
<dbReference type="GO" id="GO:0003935">
    <property type="term" value="F:GTP cyclohydrolase II activity"/>
    <property type="evidence" value="ECO:0007669"/>
    <property type="project" value="UniProtKB-EC"/>
</dbReference>
<dbReference type="InterPro" id="IPR000926">
    <property type="entry name" value="RibA"/>
</dbReference>
<dbReference type="Gene3D" id="3.90.870.10">
    <property type="entry name" value="DHBP synthase"/>
    <property type="match status" value="1"/>
</dbReference>
<dbReference type="Pfam" id="PF00925">
    <property type="entry name" value="GTP_cyclohydro2"/>
    <property type="match status" value="1"/>
</dbReference>
<organism evidence="16 17">
    <name type="scientific">Weissella cibaria</name>
    <dbReference type="NCBI Taxonomy" id="137591"/>
    <lineage>
        <taxon>Bacteria</taxon>
        <taxon>Bacillati</taxon>
        <taxon>Bacillota</taxon>
        <taxon>Bacilli</taxon>
        <taxon>Lactobacillales</taxon>
        <taxon>Lactobacillaceae</taxon>
        <taxon>Weissella</taxon>
    </lineage>
</organism>
<evidence type="ECO:0000256" key="1">
    <source>
        <dbReference type="ARBA" id="ARBA00000141"/>
    </source>
</evidence>
<dbReference type="GO" id="GO:0005829">
    <property type="term" value="C:cytosol"/>
    <property type="evidence" value="ECO:0007669"/>
    <property type="project" value="TreeGrafter"/>
</dbReference>
<evidence type="ECO:0000256" key="7">
    <source>
        <dbReference type="ARBA" id="ARBA00022619"/>
    </source>
</evidence>
<reference evidence="16 17" key="1">
    <citation type="journal article" date="2015" name="Microbiology (Mosc.)">
        <title>Genomics of the Weissella cibaria species with an examination of its metabolic traits.</title>
        <authorList>
            <person name="Lynch K.M."/>
            <person name="Lucid A."/>
            <person name="Arendt E.K."/>
            <person name="Sleator R.D."/>
            <person name="Lucey B."/>
            <person name="Coffey A."/>
        </authorList>
    </citation>
    <scope>NUCLEOTIDE SEQUENCE [LARGE SCALE GENOMIC DNA]</scope>
    <source>
        <strain evidence="16 17">AB3b</strain>
    </source>
</reference>
<dbReference type="SUPFAM" id="SSF55821">
    <property type="entry name" value="YrdC/RibB"/>
    <property type="match status" value="1"/>
</dbReference>
<evidence type="ECO:0000256" key="10">
    <source>
        <dbReference type="ARBA" id="ARBA00022801"/>
    </source>
</evidence>
<comment type="function">
    <text evidence="3">Catalyzes the conversion of D-ribulose 5-phosphate to formate and 3,4-dihydroxy-2-butanone 4-phosphate.</text>
</comment>
<dbReference type="PIRSF" id="PIRSF001259">
    <property type="entry name" value="RibA"/>
    <property type="match status" value="1"/>
</dbReference>
<evidence type="ECO:0000256" key="6">
    <source>
        <dbReference type="ARBA" id="ARBA00005520"/>
    </source>
</evidence>
<comment type="pathway">
    <text evidence="5">Cofactor biosynthesis; riboflavin biosynthesis; 2-hydroxy-3-oxobutyl phosphate from D-ribulose 5-phosphate: step 1/1.</text>
</comment>
<dbReference type="PANTHER" id="PTHR21327:SF18">
    <property type="entry name" value="3,4-DIHYDROXY-2-BUTANONE 4-PHOSPHATE SYNTHASE"/>
    <property type="match status" value="1"/>
</dbReference>
<evidence type="ECO:0000256" key="5">
    <source>
        <dbReference type="ARBA" id="ARBA00004904"/>
    </source>
</evidence>
<dbReference type="Proteomes" id="UP000032289">
    <property type="component" value="Unassembled WGS sequence"/>
</dbReference>
<dbReference type="NCBIfam" id="TIGR00506">
    <property type="entry name" value="ribB"/>
    <property type="match status" value="1"/>
</dbReference>
<feature type="domain" description="GTP cyclohydrolase II" evidence="15">
    <location>
        <begin position="214"/>
        <end position="373"/>
    </location>
</feature>
<keyword evidence="10" id="KW-0378">Hydrolase</keyword>
<dbReference type="UniPathway" id="UPA00275">
    <property type="reaction ID" value="UER00399"/>
</dbReference>
<dbReference type="GO" id="GO:0008686">
    <property type="term" value="F:3,4-dihydroxy-2-butanone-4-phosphate synthase activity"/>
    <property type="evidence" value="ECO:0007669"/>
    <property type="project" value="UniProtKB-EC"/>
</dbReference>
<comment type="function">
    <text evidence="13">Catalyzes the conversion of GTP to 2,5-diamino-6-ribosylamino-4(3H)-pyrimidinone 5'-phosphate (DARP), formate and pyrophosphate.</text>
</comment>
<dbReference type="InterPro" id="IPR036144">
    <property type="entry name" value="RibA-like_sf"/>
</dbReference>
<accession>A0A0D1JQ48</accession>
<dbReference type="GO" id="GO:0005525">
    <property type="term" value="F:GTP binding"/>
    <property type="evidence" value="ECO:0007669"/>
    <property type="project" value="UniProtKB-KW"/>
</dbReference>
<evidence type="ECO:0000256" key="8">
    <source>
        <dbReference type="ARBA" id="ARBA00022723"/>
    </source>
</evidence>
<evidence type="ECO:0000259" key="15">
    <source>
        <dbReference type="Pfam" id="PF00925"/>
    </source>
</evidence>
<comment type="pathway">
    <text evidence="4">Cofactor biosynthesis; riboflavin biosynthesis; 5-amino-6-(D-ribitylamino)uracil from GTP: step 1/4.</text>
</comment>
<keyword evidence="9" id="KW-0547">Nucleotide-binding</keyword>
<evidence type="ECO:0000256" key="9">
    <source>
        <dbReference type="ARBA" id="ARBA00022741"/>
    </source>
</evidence>
<evidence type="ECO:0000256" key="3">
    <source>
        <dbReference type="ARBA" id="ARBA00002284"/>
    </source>
</evidence>
<dbReference type="CDD" id="cd00641">
    <property type="entry name" value="GTP_cyclohydro2"/>
    <property type="match status" value="1"/>
</dbReference>
<evidence type="ECO:0000256" key="12">
    <source>
        <dbReference type="ARBA" id="ARBA00023134"/>
    </source>
</evidence>
<comment type="caution">
    <text evidence="16">The sequence shown here is derived from an EMBL/GenBank/DDBJ whole genome shotgun (WGS) entry which is preliminary data.</text>
</comment>
<dbReference type="InterPro" id="IPR000422">
    <property type="entry name" value="DHBP_synthase_RibB"/>
</dbReference>
<keyword evidence="7" id="KW-0686">Riboflavin biosynthesis</keyword>
<evidence type="ECO:0000256" key="14">
    <source>
        <dbReference type="ARBA" id="ARBA00049295"/>
    </source>
</evidence>
<dbReference type="RefSeq" id="WP_043941375.1">
    <property type="nucleotide sequence ID" value="NZ_JWHT01000034.1"/>
</dbReference>